<keyword evidence="3" id="KW-1185">Reference proteome</keyword>
<organism evidence="2 3">
    <name type="scientific">Aspergillus hiratsukae</name>
    <dbReference type="NCBI Taxonomy" id="1194566"/>
    <lineage>
        <taxon>Eukaryota</taxon>
        <taxon>Fungi</taxon>
        <taxon>Dikarya</taxon>
        <taxon>Ascomycota</taxon>
        <taxon>Pezizomycotina</taxon>
        <taxon>Eurotiomycetes</taxon>
        <taxon>Eurotiomycetidae</taxon>
        <taxon>Eurotiales</taxon>
        <taxon>Aspergillaceae</taxon>
        <taxon>Aspergillus</taxon>
        <taxon>Aspergillus subgen. Fumigati</taxon>
    </lineage>
</organism>
<dbReference type="OrthoDB" id="4227165at2759"/>
<proteinExistence type="predicted"/>
<comment type="caution">
    <text evidence="2">The sequence shown here is derived from an EMBL/GenBank/DDBJ whole genome shotgun (WGS) entry which is preliminary data.</text>
</comment>
<evidence type="ECO:0000313" key="2">
    <source>
        <dbReference type="EMBL" id="KAF7122529.1"/>
    </source>
</evidence>
<dbReference type="EMBL" id="JACBAD010002015">
    <property type="protein sequence ID" value="KAF7122529.1"/>
    <property type="molecule type" value="Genomic_DNA"/>
</dbReference>
<evidence type="ECO:0000313" key="3">
    <source>
        <dbReference type="Proteomes" id="UP000630445"/>
    </source>
</evidence>
<feature type="region of interest" description="Disordered" evidence="1">
    <location>
        <begin position="97"/>
        <end position="224"/>
    </location>
</feature>
<reference evidence="2" key="1">
    <citation type="submission" date="2020-06" db="EMBL/GenBank/DDBJ databases">
        <title>Draft genome sequences of strains closely related to Aspergillus parafelis and Aspergillus hiratsukae.</title>
        <authorList>
            <person name="Dos Santos R.A.C."/>
            <person name="Rivero-Menendez O."/>
            <person name="Steenwyk J.L."/>
            <person name="Mead M.E."/>
            <person name="Goldman G.H."/>
            <person name="Alastruey-Izquierdo A."/>
            <person name="Rokas A."/>
        </authorList>
    </citation>
    <scope>NUCLEOTIDE SEQUENCE</scope>
    <source>
        <strain evidence="2">CNM-CM5793</strain>
    </source>
</reference>
<feature type="region of interest" description="Disordered" evidence="1">
    <location>
        <begin position="244"/>
        <end position="265"/>
    </location>
</feature>
<feature type="compositionally biased region" description="Basic and acidic residues" evidence="1">
    <location>
        <begin position="209"/>
        <end position="219"/>
    </location>
</feature>
<dbReference type="AlphaFoldDB" id="A0A8H6P9V4"/>
<name>A0A8H6P9V4_9EURO</name>
<dbReference type="Proteomes" id="UP000630445">
    <property type="component" value="Unassembled WGS sequence"/>
</dbReference>
<sequence>MGSSLRVVRTIYFQSTITDRTLRATVFKCNPTARLGNLIPEPTCHPTMPDQPRRIILEKSKTVRRRYQRSNKRFQFTASQIERIEREEEREVRAKKLREKEKKRQADKKRKAEKEAKECEARRRLGLPDPHALPVPSSQPLLSRFLKKPEAKPDTESETCEERELDSHSQGSIATEIDESLLSGLDVDSFDDQTAAGVSEPGNHTTSNDGKDHVGRTQRDDDEFSECSIFYDEDIIKEVETIATAQDTPGRPGEIDQATNEPGKSALKPALTIGESFQDDTAMLLEEFGHELDSDEEFEQELIRLDTVSVGNPS</sequence>
<feature type="compositionally biased region" description="Basic and acidic residues" evidence="1">
    <location>
        <begin position="97"/>
        <end position="123"/>
    </location>
</feature>
<accession>A0A8H6P9V4</accession>
<evidence type="ECO:0000256" key="1">
    <source>
        <dbReference type="SAM" id="MobiDB-lite"/>
    </source>
</evidence>
<gene>
    <name evidence="2" type="ORF">CNMCM5793_000554</name>
</gene>
<protein>
    <submittedName>
        <fullName evidence="2">Uncharacterized protein</fullName>
    </submittedName>
</protein>
<feature type="compositionally biased region" description="Basic and acidic residues" evidence="1">
    <location>
        <begin position="147"/>
        <end position="167"/>
    </location>
</feature>